<sequence>MLTRYLEDVKKAAKSATENSPSVSSTDDSNLKSVITTRDVRYYPEVTVPQPFVQPTNQFSIRMATQAVEQTIISKKQNEHLRKIKETIKPENDDCHDHVNNWRNKRRARSISKTETNKIYEKSDGHFESPFLHVYPVFESQKRKDTQEQIIIASPNQRNEGSQDSGLENSTPEVSPPGAQTRAYWRTDSASPVSSADDSLANSRAKGENMTQRFASSKRSLAPSPPTEETVQSLSSLSLHSTPQFEQNTNANFLCRKDHSEAALCKAVVAQGALEEAFGTFKAVPSHKNGKFSSVRIEIEATRENHAKVAAVKTISTKETLRASGHFKPMCEMIDESLQKRQRNSYSAESSISPASSSRSSDFGGDNGSLDRMSFGSSNAGSGGDYKVVALDAKPQPGKLSEFVPEVERSKRDESYVVSSYGNMNNLPSTDTAVVRNWELSDEELLQSKSLTNNNEKSSNVGSPNEEIKHEPAYVPLAKTHELEFSDNIPKVVLPKVEKSGKKRSKSTDSQKSSKSGSTVGSYVSAASSQRPGSKTLSVNNQSHSDTDSVPSPIPVINISSEDEHTEIIKRVPEIGEYQAAHDSSSSIDEVLKAKYSPGEEETLHYAESNVQLDNIEEEEEQQYANINQDTLRSRSSRADSDYMETQSRKTGTEWATPREDDHFSDYRTPSQEPLFYDNAAKYGFDTSGGYHVPKQVYRRDVPIFVQEPRYHPQNVTHVGARWSPQPVQRYAEEDETQISRVTYRFYDRNMRELSSNTLIDRSRRATRSFEGGIEHYIEQLDTPYYPQTNSADRKFIRSQGYPTPFDARSKNYVNADSKFRILPKDENRSRPIVTKVQQNEASFHEESRQVHNNVRTPSGTPQKRQSINVMNERKPMEKVEKPQTMLTVSGKLRCGHCACELGRGSAMIIEALGLFYHINCFRCHVCDRALGSGSQTTDVRVRDGKLHCEKCYSNEEIGVQLSEI</sequence>
<accession>A0AC34QGY4</accession>
<dbReference type="Proteomes" id="UP000887576">
    <property type="component" value="Unplaced"/>
</dbReference>
<proteinExistence type="predicted"/>
<name>A0AC34QGY4_9BILA</name>
<protein>
    <submittedName>
        <fullName evidence="2">LIM zinc-binding domain-containing protein</fullName>
    </submittedName>
</protein>
<reference evidence="2" key="1">
    <citation type="submission" date="2022-11" db="UniProtKB">
        <authorList>
            <consortium name="WormBaseParasite"/>
        </authorList>
    </citation>
    <scope>IDENTIFICATION</scope>
</reference>
<evidence type="ECO:0000313" key="2">
    <source>
        <dbReference type="WBParaSite" id="JU765_v2.g16277.t3"/>
    </source>
</evidence>
<dbReference type="WBParaSite" id="JU765_v2.g16277.t3">
    <property type="protein sequence ID" value="JU765_v2.g16277.t3"/>
    <property type="gene ID" value="JU765_v2.g16277"/>
</dbReference>
<evidence type="ECO:0000313" key="1">
    <source>
        <dbReference type="Proteomes" id="UP000887576"/>
    </source>
</evidence>
<organism evidence="1 2">
    <name type="scientific">Panagrolaimus sp. JU765</name>
    <dbReference type="NCBI Taxonomy" id="591449"/>
    <lineage>
        <taxon>Eukaryota</taxon>
        <taxon>Metazoa</taxon>
        <taxon>Ecdysozoa</taxon>
        <taxon>Nematoda</taxon>
        <taxon>Chromadorea</taxon>
        <taxon>Rhabditida</taxon>
        <taxon>Tylenchina</taxon>
        <taxon>Panagrolaimomorpha</taxon>
        <taxon>Panagrolaimoidea</taxon>
        <taxon>Panagrolaimidae</taxon>
        <taxon>Panagrolaimus</taxon>
    </lineage>
</organism>